<feature type="domain" description="SF3A2" evidence="6">
    <location>
        <begin position="92"/>
        <end position="139"/>
    </location>
</feature>
<evidence type="ECO:0000313" key="7">
    <source>
        <dbReference type="EMBL" id="KAE8236421.1"/>
    </source>
</evidence>
<dbReference type="InterPro" id="IPR031781">
    <property type="entry name" value="SF3A2_dom"/>
</dbReference>
<keyword evidence="2" id="KW-0863">Zinc-finger</keyword>
<dbReference type="Pfam" id="PF16835">
    <property type="entry name" value="SF3A2"/>
    <property type="match status" value="1"/>
</dbReference>
<keyword evidence="8" id="KW-1185">Reference proteome</keyword>
<dbReference type="AlphaFoldDB" id="A0A8T8SB74"/>
<evidence type="ECO:0000256" key="1">
    <source>
        <dbReference type="ARBA" id="ARBA00022723"/>
    </source>
</evidence>
<gene>
    <name evidence="7" type="ORF">A4X13_0g9157</name>
</gene>
<feature type="region of interest" description="Disordered" evidence="5">
    <location>
        <begin position="1"/>
        <end position="93"/>
    </location>
</feature>
<dbReference type="GO" id="GO:0000245">
    <property type="term" value="P:spliceosomal complex assembly"/>
    <property type="evidence" value="ECO:0007669"/>
    <property type="project" value="TreeGrafter"/>
</dbReference>
<evidence type="ECO:0000256" key="3">
    <source>
        <dbReference type="ARBA" id="ARBA00022833"/>
    </source>
</evidence>
<reference evidence="7" key="1">
    <citation type="submission" date="2016-04" db="EMBL/GenBank/DDBJ databases">
        <authorList>
            <person name="Nguyen H.D."/>
            <person name="Samba Siva P."/>
            <person name="Cullis J."/>
            <person name="Levesque C.A."/>
            <person name="Hambleton S."/>
        </authorList>
    </citation>
    <scope>NUCLEOTIDE SEQUENCE</scope>
    <source>
        <strain evidence="7">DAOMC 236416</strain>
    </source>
</reference>
<evidence type="ECO:0000256" key="2">
    <source>
        <dbReference type="ARBA" id="ARBA00022771"/>
    </source>
</evidence>
<dbReference type="Proteomes" id="UP000077521">
    <property type="component" value="Unassembled WGS sequence"/>
</dbReference>
<dbReference type="PANTHER" id="PTHR23205:SF0">
    <property type="entry name" value="SPLICING FACTOR 3A SUBUNIT 2"/>
    <property type="match status" value="1"/>
</dbReference>
<feature type="non-terminal residue" evidence="7">
    <location>
        <position position="139"/>
    </location>
</feature>
<evidence type="ECO:0000256" key="5">
    <source>
        <dbReference type="SAM" id="MobiDB-lite"/>
    </source>
</evidence>
<organism evidence="7 8">
    <name type="scientific">Tilletia indica</name>
    <dbReference type="NCBI Taxonomy" id="43049"/>
    <lineage>
        <taxon>Eukaryota</taxon>
        <taxon>Fungi</taxon>
        <taxon>Dikarya</taxon>
        <taxon>Basidiomycota</taxon>
        <taxon>Ustilaginomycotina</taxon>
        <taxon>Exobasidiomycetes</taxon>
        <taxon>Tilletiales</taxon>
        <taxon>Tilletiaceae</taxon>
        <taxon>Tilletia</taxon>
    </lineage>
</organism>
<dbReference type="GO" id="GO:0005686">
    <property type="term" value="C:U2 snRNP"/>
    <property type="evidence" value="ECO:0007669"/>
    <property type="project" value="TreeGrafter"/>
</dbReference>
<dbReference type="InterPro" id="IPR052092">
    <property type="entry name" value="SF3A2"/>
</dbReference>
<dbReference type="GO" id="GO:0008270">
    <property type="term" value="F:zinc ion binding"/>
    <property type="evidence" value="ECO:0007669"/>
    <property type="project" value="UniProtKB-KW"/>
</dbReference>
<dbReference type="GO" id="GO:0071013">
    <property type="term" value="C:catalytic step 2 spliceosome"/>
    <property type="evidence" value="ECO:0007669"/>
    <property type="project" value="TreeGrafter"/>
</dbReference>
<accession>A0A8T8SB74</accession>
<dbReference type="Gene3D" id="2.60.40.2690">
    <property type="match status" value="1"/>
</dbReference>
<dbReference type="PANTHER" id="PTHR23205">
    <property type="entry name" value="SPLICING FACTOR 3A SUBUNIT 2"/>
    <property type="match status" value="1"/>
</dbReference>
<feature type="compositionally biased region" description="Basic and acidic residues" evidence="5">
    <location>
        <begin position="43"/>
        <end position="68"/>
    </location>
</feature>
<evidence type="ECO:0000256" key="4">
    <source>
        <dbReference type="ARBA" id="ARBA00023242"/>
    </source>
</evidence>
<keyword evidence="3" id="KW-0862">Zinc</keyword>
<sequence>MITGGNAVPETPKKRFNKIGRPGYNVTKIREPLLPDDLVDVDAGSKKASKDDAAAAKDSGKGDAHAGTDADADMDGALDSAQPTHALSGPGGRQGLLFQVQLPLIAPNVKPLHRSMSSFEQTVEPQSRAYQYLVVAAEP</sequence>
<protein>
    <recommendedName>
        <fullName evidence="6">SF3A2 domain-containing protein</fullName>
    </recommendedName>
</protein>
<keyword evidence="1" id="KW-0479">Metal-binding</keyword>
<dbReference type="GO" id="GO:0071004">
    <property type="term" value="C:U2-type prespliceosome"/>
    <property type="evidence" value="ECO:0007669"/>
    <property type="project" value="TreeGrafter"/>
</dbReference>
<proteinExistence type="predicted"/>
<name>A0A8T8SB74_9BASI</name>
<evidence type="ECO:0000313" key="8">
    <source>
        <dbReference type="Proteomes" id="UP000077521"/>
    </source>
</evidence>
<keyword evidence="4" id="KW-0539">Nucleus</keyword>
<dbReference type="EMBL" id="LWDF02002229">
    <property type="protein sequence ID" value="KAE8236421.1"/>
    <property type="molecule type" value="Genomic_DNA"/>
</dbReference>
<comment type="caution">
    <text evidence="7">The sequence shown here is derived from an EMBL/GenBank/DDBJ whole genome shotgun (WGS) entry which is preliminary data.</text>
</comment>
<evidence type="ECO:0000259" key="6">
    <source>
        <dbReference type="Pfam" id="PF16835"/>
    </source>
</evidence>
<reference evidence="7" key="2">
    <citation type="journal article" date="2019" name="IMA Fungus">
        <title>Genome sequencing and comparison of five Tilletia species to identify candidate genes for the detection of regulated species infecting wheat.</title>
        <authorList>
            <person name="Nguyen H.D.T."/>
            <person name="Sultana T."/>
            <person name="Kesanakurti P."/>
            <person name="Hambleton S."/>
        </authorList>
    </citation>
    <scope>NUCLEOTIDE SEQUENCE</scope>
    <source>
        <strain evidence="7">DAOMC 236416</strain>
    </source>
</reference>